<evidence type="ECO:0000256" key="5">
    <source>
        <dbReference type="ARBA" id="ARBA00022741"/>
    </source>
</evidence>
<keyword evidence="4" id="KW-0479">Metal-binding</keyword>
<keyword evidence="7" id="KW-0255">Endonuclease</keyword>
<dbReference type="AlphaFoldDB" id="A0AAD9VKR3"/>
<dbReference type="InterPro" id="IPR039537">
    <property type="entry name" value="Retrotran_Ty1/copia-like"/>
</dbReference>
<keyword evidence="13" id="KW-0808">Transferase</keyword>
<dbReference type="GO" id="GO:0003676">
    <property type="term" value="F:nucleic acid binding"/>
    <property type="evidence" value="ECO:0007669"/>
    <property type="project" value="InterPro"/>
</dbReference>
<reference evidence="20" key="1">
    <citation type="submission" date="2021-08" db="EMBL/GenBank/DDBJ databases">
        <authorList>
            <person name="Misof B."/>
            <person name="Oliver O."/>
            <person name="Podsiadlowski L."/>
            <person name="Donath A."/>
            <person name="Peters R."/>
            <person name="Mayer C."/>
            <person name="Rust J."/>
            <person name="Gunkel S."/>
            <person name="Lesny P."/>
            <person name="Martin S."/>
            <person name="Oeyen J.P."/>
            <person name="Petersen M."/>
            <person name="Panagiotis P."/>
            <person name="Wilbrandt J."/>
            <person name="Tanja T."/>
        </authorList>
    </citation>
    <scope>NUCLEOTIDE SEQUENCE</scope>
    <source>
        <strain evidence="20">GBR_01_08_01A</strain>
        <tissue evidence="20">Thorax + abdomen</tissue>
    </source>
</reference>
<dbReference type="EMBL" id="JAIFRP010000526">
    <property type="protein sequence ID" value="KAK2578208.1"/>
    <property type="molecule type" value="Genomic_DNA"/>
</dbReference>
<dbReference type="PANTHER" id="PTHR42648:SF11">
    <property type="entry name" value="TRANSPOSON TY4-P GAG-POL POLYPROTEIN"/>
    <property type="match status" value="1"/>
</dbReference>
<evidence type="ECO:0000256" key="3">
    <source>
        <dbReference type="ARBA" id="ARBA00022722"/>
    </source>
</evidence>
<reference evidence="20" key="2">
    <citation type="journal article" date="2023" name="Commun. Biol.">
        <title>Intrasexual cuticular hydrocarbon dimorphism in a wasp sheds light on hydrocarbon biosynthesis genes in Hymenoptera.</title>
        <authorList>
            <person name="Moris V.C."/>
            <person name="Podsiadlowski L."/>
            <person name="Martin S."/>
            <person name="Oeyen J.P."/>
            <person name="Donath A."/>
            <person name="Petersen M."/>
            <person name="Wilbrandt J."/>
            <person name="Misof B."/>
            <person name="Liedtke D."/>
            <person name="Thamm M."/>
            <person name="Scheiner R."/>
            <person name="Schmitt T."/>
            <person name="Niehuis O."/>
        </authorList>
    </citation>
    <scope>NUCLEOTIDE SEQUENCE</scope>
    <source>
        <strain evidence="20">GBR_01_08_01A</strain>
    </source>
</reference>
<dbReference type="Pfam" id="PF13976">
    <property type="entry name" value="gag_pre-integrs"/>
    <property type="match status" value="1"/>
</dbReference>
<evidence type="ECO:0000256" key="13">
    <source>
        <dbReference type="ARBA" id="ARBA00022932"/>
    </source>
</evidence>
<evidence type="ECO:0000256" key="10">
    <source>
        <dbReference type="ARBA" id="ARBA00022842"/>
    </source>
</evidence>
<keyword evidence="13" id="KW-0239">DNA-directed DNA polymerase</keyword>
<dbReference type="InterPro" id="IPR057670">
    <property type="entry name" value="SH3_retrovirus"/>
</dbReference>
<dbReference type="Proteomes" id="UP001258017">
    <property type="component" value="Unassembled WGS sequence"/>
</dbReference>
<dbReference type="InterPro" id="IPR043502">
    <property type="entry name" value="DNA/RNA_pol_sf"/>
</dbReference>
<evidence type="ECO:0000256" key="9">
    <source>
        <dbReference type="ARBA" id="ARBA00022840"/>
    </source>
</evidence>
<feature type="non-terminal residue" evidence="20">
    <location>
        <position position="1"/>
    </location>
</feature>
<evidence type="ECO:0000259" key="19">
    <source>
        <dbReference type="PROSITE" id="PS50158"/>
    </source>
</evidence>
<dbReference type="PANTHER" id="PTHR42648">
    <property type="entry name" value="TRANSPOSASE, PUTATIVE-RELATED"/>
    <property type="match status" value="1"/>
</dbReference>
<dbReference type="InterPro" id="IPR013103">
    <property type="entry name" value="RVT_2"/>
</dbReference>
<keyword evidence="15" id="KW-0511">Multifunctional enzyme</keyword>
<evidence type="ECO:0000256" key="15">
    <source>
        <dbReference type="ARBA" id="ARBA00023268"/>
    </source>
</evidence>
<evidence type="ECO:0000256" key="14">
    <source>
        <dbReference type="ARBA" id="ARBA00023172"/>
    </source>
</evidence>
<sequence length="1056" mass="122668">MENSIPRAPLLTGSNYLVWAMKMEAILALKRLQSVVDEPRPDQAATEKVKTEWESRNQQAVAYIRLHLSDEQALQFATETEARQLWRKIKSAYAGAAEDQKIDAGNDLKYLRMAEKETVSDYIARARGIATKCASLELQVTPRELAYYTVRGINNQYRDIREILKTQRDKSIEEIQEILKEKEKEVNRRDSHFKDAEGAAYAVRKENSNPRRCYECGRIGHIAKACWYRRSERDGKQPEQSHNRGRTRYVPNAKGREHATRKTANNIARRGNDDEKVYAFNVNGTASEGNIQNINNLWLFDSGASNHMVNELKWFINIDFQSGELSQAGENSKLEYEGIGTVKMRVRQHANKDITIIMRDVLYVPKLRENLLSTTTLMSKGYTIVQKQDAITVYDTEGNKVISGELSNKRVKFLANPIIDDNLEQLTCNIEKTVENNFKIWHNRLGHINSEYLSKMCKEELVEGINLSMLDKNFVCDSCNVGKISRKPHKVITRHQKAAACSSHISNVTPRKNKDKTPFELFFNVKPNINYLRVFGCVAYFHIPKEKRNKLEVPGKIGIMIGYSRDRRGYRIYDPENKQVIEERSVKFNEIEIGKKFIERDNNEASKYEYDSILLDDETEIDTDKEEIVDENVNVDENIENTDDQNEGESTTDRVERSIDRENVNIETPRSRGRPKGLTKDAIDLRNDLRRIEEQEKDKDEDLRRSKRIKERNQANLIENIEIPNNYIETTYSVDRHNWEKAMLNELESIEKRSVWEVTVKPNNVKIVKSKWVFSLKGDGDHNIRFKARLVASGHNQIKYRDYDESYSPVISMEAWRLLMCLTAKLNWNFRLFDVKTAYLHGDLKETVYLSLPPGFEKRYGEGKILKLRKSIYGLPQSGRNWYTNFKNTLNEIGFKQLMSENCIFILKQNKDYLIMAIYVDDFTIFYNDGKMCNSVLLKLRKIYEITEATNTNIFLNIKIERFKTGIGLSQTKYIEKLLDKHNMNDCNTVTTPIVPGEDKACEPTEDIVDREIYQSIIGELLYIANRTRPDIAFAVSYLSQYNNRPEKRHLTLVKK</sequence>
<feature type="coiled-coil region" evidence="17">
    <location>
        <begin position="682"/>
        <end position="712"/>
    </location>
</feature>
<protein>
    <recommendedName>
        <fullName evidence="19">CCHC-type domain-containing protein</fullName>
    </recommendedName>
</protein>
<evidence type="ECO:0000256" key="6">
    <source>
        <dbReference type="ARBA" id="ARBA00022750"/>
    </source>
</evidence>
<dbReference type="InterPro" id="IPR001878">
    <property type="entry name" value="Znf_CCHC"/>
</dbReference>
<proteinExistence type="predicted"/>
<dbReference type="GO" id="GO:0004519">
    <property type="term" value="F:endonuclease activity"/>
    <property type="evidence" value="ECO:0007669"/>
    <property type="project" value="UniProtKB-KW"/>
</dbReference>
<evidence type="ECO:0000313" key="20">
    <source>
        <dbReference type="EMBL" id="KAK2578208.1"/>
    </source>
</evidence>
<name>A0AAD9VKR3_9HYME</name>
<keyword evidence="5" id="KW-0547">Nucleotide-binding</keyword>
<evidence type="ECO:0000256" key="2">
    <source>
        <dbReference type="ARBA" id="ARBA00022670"/>
    </source>
</evidence>
<evidence type="ECO:0000256" key="4">
    <source>
        <dbReference type="ARBA" id="ARBA00022723"/>
    </source>
</evidence>
<feature type="compositionally biased region" description="Acidic residues" evidence="18">
    <location>
        <begin position="635"/>
        <end position="647"/>
    </location>
</feature>
<dbReference type="GO" id="GO:0008270">
    <property type="term" value="F:zinc ion binding"/>
    <property type="evidence" value="ECO:0007669"/>
    <property type="project" value="UniProtKB-KW"/>
</dbReference>
<evidence type="ECO:0000256" key="12">
    <source>
        <dbReference type="ARBA" id="ARBA00022918"/>
    </source>
</evidence>
<comment type="function">
    <text evidence="1">The aspartyl protease (PR) mediates the proteolytic cleavages of the Gag and Gag-Pol polyproteins after assembly of the VLP.</text>
</comment>
<keyword evidence="6" id="KW-0064">Aspartyl protease</keyword>
<comment type="caution">
    <text evidence="20">The sequence shown here is derived from an EMBL/GenBank/DDBJ whole genome shotgun (WGS) entry which is preliminary data.</text>
</comment>
<evidence type="ECO:0000256" key="18">
    <source>
        <dbReference type="SAM" id="MobiDB-lite"/>
    </source>
</evidence>
<keyword evidence="16" id="KW-0862">Zinc</keyword>
<dbReference type="Pfam" id="PF25597">
    <property type="entry name" value="SH3_retrovirus"/>
    <property type="match status" value="1"/>
</dbReference>
<keyword evidence="13" id="KW-0548">Nucleotidyltransferase</keyword>
<evidence type="ECO:0000256" key="7">
    <source>
        <dbReference type="ARBA" id="ARBA00022759"/>
    </source>
</evidence>
<dbReference type="GO" id="GO:0003964">
    <property type="term" value="F:RNA-directed DNA polymerase activity"/>
    <property type="evidence" value="ECO:0007669"/>
    <property type="project" value="UniProtKB-KW"/>
</dbReference>
<dbReference type="GO" id="GO:0006310">
    <property type="term" value="P:DNA recombination"/>
    <property type="evidence" value="ECO:0007669"/>
    <property type="project" value="UniProtKB-KW"/>
</dbReference>
<dbReference type="Pfam" id="PF14223">
    <property type="entry name" value="Retrotran_gag_2"/>
    <property type="match status" value="1"/>
</dbReference>
<dbReference type="GO" id="GO:0006508">
    <property type="term" value="P:proteolysis"/>
    <property type="evidence" value="ECO:0007669"/>
    <property type="project" value="UniProtKB-KW"/>
</dbReference>
<keyword evidence="17" id="KW-0175">Coiled coil</keyword>
<evidence type="ECO:0000256" key="17">
    <source>
        <dbReference type="SAM" id="Coils"/>
    </source>
</evidence>
<feature type="domain" description="CCHC-type" evidence="19">
    <location>
        <begin position="211"/>
        <end position="226"/>
    </location>
</feature>
<evidence type="ECO:0000256" key="1">
    <source>
        <dbReference type="ARBA" id="ARBA00002180"/>
    </source>
</evidence>
<keyword evidence="11" id="KW-0229">DNA integration</keyword>
<feature type="region of interest" description="Disordered" evidence="18">
    <location>
        <begin position="635"/>
        <end position="680"/>
    </location>
</feature>
<dbReference type="InterPro" id="IPR025724">
    <property type="entry name" value="GAG-pre-integrase_dom"/>
</dbReference>
<keyword evidence="10" id="KW-0460">Magnesium</keyword>
<dbReference type="GO" id="GO:0015074">
    <property type="term" value="P:DNA integration"/>
    <property type="evidence" value="ECO:0007669"/>
    <property type="project" value="UniProtKB-KW"/>
</dbReference>
<dbReference type="Pfam" id="PF22936">
    <property type="entry name" value="Pol_BBD"/>
    <property type="match status" value="1"/>
</dbReference>
<keyword evidence="14" id="KW-0233">DNA recombination</keyword>
<keyword evidence="2" id="KW-0645">Protease</keyword>
<keyword evidence="16" id="KW-0863">Zinc-finger</keyword>
<dbReference type="GO" id="GO:0005524">
    <property type="term" value="F:ATP binding"/>
    <property type="evidence" value="ECO:0007669"/>
    <property type="project" value="UniProtKB-KW"/>
</dbReference>
<evidence type="ECO:0000256" key="8">
    <source>
        <dbReference type="ARBA" id="ARBA00022801"/>
    </source>
</evidence>
<dbReference type="Pfam" id="PF07727">
    <property type="entry name" value="RVT_2"/>
    <property type="match status" value="1"/>
</dbReference>
<evidence type="ECO:0000256" key="16">
    <source>
        <dbReference type="PROSITE-ProRule" id="PRU00047"/>
    </source>
</evidence>
<keyword evidence="21" id="KW-1185">Reference proteome</keyword>
<evidence type="ECO:0000313" key="21">
    <source>
        <dbReference type="Proteomes" id="UP001258017"/>
    </source>
</evidence>
<gene>
    <name evidence="20" type="ORF">KPH14_012844</name>
</gene>
<keyword evidence="12" id="KW-0695">RNA-directed DNA polymerase</keyword>
<dbReference type="SUPFAM" id="SSF56672">
    <property type="entry name" value="DNA/RNA polymerases"/>
    <property type="match status" value="1"/>
</dbReference>
<dbReference type="InterPro" id="IPR054722">
    <property type="entry name" value="PolX-like_BBD"/>
</dbReference>
<keyword evidence="3" id="KW-0540">Nuclease</keyword>
<accession>A0AAD9VKR3</accession>
<feature type="compositionally biased region" description="Basic and acidic residues" evidence="18">
    <location>
        <begin position="651"/>
        <end position="664"/>
    </location>
</feature>
<dbReference type="GO" id="GO:0003887">
    <property type="term" value="F:DNA-directed DNA polymerase activity"/>
    <property type="evidence" value="ECO:0007669"/>
    <property type="project" value="UniProtKB-KW"/>
</dbReference>
<keyword evidence="9" id="KW-0067">ATP-binding</keyword>
<keyword evidence="8" id="KW-0378">Hydrolase</keyword>
<organism evidence="20 21">
    <name type="scientific">Odynerus spinipes</name>
    <dbReference type="NCBI Taxonomy" id="1348599"/>
    <lineage>
        <taxon>Eukaryota</taxon>
        <taxon>Metazoa</taxon>
        <taxon>Ecdysozoa</taxon>
        <taxon>Arthropoda</taxon>
        <taxon>Hexapoda</taxon>
        <taxon>Insecta</taxon>
        <taxon>Pterygota</taxon>
        <taxon>Neoptera</taxon>
        <taxon>Endopterygota</taxon>
        <taxon>Hymenoptera</taxon>
        <taxon>Apocrita</taxon>
        <taxon>Aculeata</taxon>
        <taxon>Vespoidea</taxon>
        <taxon>Vespidae</taxon>
        <taxon>Eumeninae</taxon>
        <taxon>Odynerus</taxon>
    </lineage>
</organism>
<evidence type="ECO:0000256" key="11">
    <source>
        <dbReference type="ARBA" id="ARBA00022908"/>
    </source>
</evidence>
<dbReference type="PROSITE" id="PS50158">
    <property type="entry name" value="ZF_CCHC"/>
    <property type="match status" value="1"/>
</dbReference>
<dbReference type="GO" id="GO:0004190">
    <property type="term" value="F:aspartic-type endopeptidase activity"/>
    <property type="evidence" value="ECO:0007669"/>
    <property type="project" value="UniProtKB-KW"/>
</dbReference>